<dbReference type="PANTHER" id="PTHR31302">
    <property type="entry name" value="TRANSMEMBRANE PROTEIN WITH METALLOPHOSPHOESTERASE DOMAIN-RELATED"/>
    <property type="match status" value="1"/>
</dbReference>
<dbReference type="CDD" id="cd07385">
    <property type="entry name" value="MPP_YkuE_C"/>
    <property type="match status" value="1"/>
</dbReference>
<dbReference type="AlphaFoldDB" id="A0A1T4WPB5"/>
<evidence type="ECO:0000313" key="5">
    <source>
        <dbReference type="EMBL" id="SKA79193.1"/>
    </source>
</evidence>
<evidence type="ECO:0000259" key="4">
    <source>
        <dbReference type="Pfam" id="PF00149"/>
    </source>
</evidence>
<organism evidence="5 6">
    <name type="scientific">Caloramator quimbayensis</name>
    <dbReference type="NCBI Taxonomy" id="1147123"/>
    <lineage>
        <taxon>Bacteria</taxon>
        <taxon>Bacillati</taxon>
        <taxon>Bacillota</taxon>
        <taxon>Clostridia</taxon>
        <taxon>Eubacteriales</taxon>
        <taxon>Clostridiaceae</taxon>
        <taxon>Caloramator</taxon>
    </lineage>
</organism>
<keyword evidence="3" id="KW-0472">Membrane</keyword>
<name>A0A1T4WPB5_9CLOT</name>
<keyword evidence="1" id="KW-0479">Metal-binding</keyword>
<dbReference type="EMBL" id="FUYH01000003">
    <property type="protein sequence ID" value="SKA79193.1"/>
    <property type="molecule type" value="Genomic_DNA"/>
</dbReference>
<dbReference type="InterPro" id="IPR051158">
    <property type="entry name" value="Metallophosphoesterase_sf"/>
</dbReference>
<feature type="transmembrane region" description="Helical" evidence="3">
    <location>
        <begin position="6"/>
        <end position="25"/>
    </location>
</feature>
<dbReference type="InterPro" id="IPR004843">
    <property type="entry name" value="Calcineurin-like_PHP"/>
</dbReference>
<dbReference type="GO" id="GO:0046872">
    <property type="term" value="F:metal ion binding"/>
    <property type="evidence" value="ECO:0007669"/>
    <property type="project" value="UniProtKB-KW"/>
</dbReference>
<evidence type="ECO:0000256" key="3">
    <source>
        <dbReference type="SAM" id="Phobius"/>
    </source>
</evidence>
<accession>A0A1T4WPB5</accession>
<dbReference type="GO" id="GO:0009245">
    <property type="term" value="P:lipid A biosynthetic process"/>
    <property type="evidence" value="ECO:0007669"/>
    <property type="project" value="TreeGrafter"/>
</dbReference>
<keyword evidence="3" id="KW-0812">Transmembrane</keyword>
<gene>
    <name evidence="5" type="ORF">SAMN05443428_10315</name>
</gene>
<dbReference type="InterPro" id="IPR029052">
    <property type="entry name" value="Metallo-depent_PP-like"/>
</dbReference>
<reference evidence="6" key="1">
    <citation type="submission" date="2017-02" db="EMBL/GenBank/DDBJ databases">
        <authorList>
            <person name="Varghese N."/>
            <person name="Submissions S."/>
        </authorList>
    </citation>
    <scope>NUCLEOTIDE SEQUENCE [LARGE SCALE GENOMIC DNA]</scope>
    <source>
        <strain evidence="6">USBA 833</strain>
    </source>
</reference>
<dbReference type="STRING" id="1147123.SAMN05443428_10315"/>
<dbReference type="Gene3D" id="3.60.21.10">
    <property type="match status" value="1"/>
</dbReference>
<protein>
    <recommendedName>
        <fullName evidence="4">Calcineurin-like phosphoesterase domain-containing protein</fullName>
    </recommendedName>
</protein>
<evidence type="ECO:0000256" key="1">
    <source>
        <dbReference type="ARBA" id="ARBA00022723"/>
    </source>
</evidence>
<keyword evidence="3" id="KW-1133">Transmembrane helix</keyword>
<dbReference type="GO" id="GO:0016020">
    <property type="term" value="C:membrane"/>
    <property type="evidence" value="ECO:0007669"/>
    <property type="project" value="GOC"/>
</dbReference>
<proteinExistence type="predicted"/>
<dbReference type="Proteomes" id="UP000190105">
    <property type="component" value="Unassembled WGS sequence"/>
</dbReference>
<keyword evidence="6" id="KW-1185">Reference proteome</keyword>
<dbReference type="PANTHER" id="PTHR31302:SF31">
    <property type="entry name" value="PHOSPHODIESTERASE YAEI"/>
    <property type="match status" value="1"/>
</dbReference>
<evidence type="ECO:0000313" key="6">
    <source>
        <dbReference type="Proteomes" id="UP000190105"/>
    </source>
</evidence>
<dbReference type="SUPFAM" id="SSF56300">
    <property type="entry name" value="Metallo-dependent phosphatases"/>
    <property type="match status" value="1"/>
</dbReference>
<dbReference type="OrthoDB" id="9780884at2"/>
<feature type="domain" description="Calcineurin-like phosphoesterase" evidence="4">
    <location>
        <begin position="43"/>
        <end position="214"/>
    </location>
</feature>
<keyword evidence="2" id="KW-0378">Hydrolase</keyword>
<dbReference type="GO" id="GO:0008758">
    <property type="term" value="F:UDP-2,3-diacylglucosamine hydrolase activity"/>
    <property type="evidence" value="ECO:0007669"/>
    <property type="project" value="TreeGrafter"/>
</dbReference>
<sequence>MKVKRFIIFITIIVLFLYFDNNYIYTSSIKVKNSKIPNEFQGFRIIHLSDLHSKRFGKNQRYLISKVRSQKPDIIVFTGDLVDRRRYDENPPIELIRELVKIAPVYYVTGNHENWSDNFKSLETKLINYKVNVLHNEYKEIKIKNSSIYIAGIDDPSIETKSYSGYSITERELKKCTANLNKNKFKILLAHRPELINLYCDYGFDLIFSGHAHGGQVRIPFIGGVVAPNQGFFPKYTSGLYNYKKSSLVVSRGLGNSVFPFRILNCPNIVVVTFEK</sequence>
<dbReference type="Pfam" id="PF00149">
    <property type="entry name" value="Metallophos"/>
    <property type="match status" value="1"/>
</dbReference>
<dbReference type="RefSeq" id="WP_078695489.1">
    <property type="nucleotide sequence ID" value="NZ_FUYH01000003.1"/>
</dbReference>
<evidence type="ECO:0000256" key="2">
    <source>
        <dbReference type="ARBA" id="ARBA00022801"/>
    </source>
</evidence>